<dbReference type="Proteomes" id="UP000234681">
    <property type="component" value="Chromosome 6"/>
</dbReference>
<name>A6HAB9_RAT</name>
<accession>A6HAB9</accession>
<evidence type="ECO:0000313" key="1">
    <source>
        <dbReference type="EMBL" id="EDM02974.1"/>
    </source>
</evidence>
<evidence type="ECO:0000313" key="2">
    <source>
        <dbReference type="Proteomes" id="UP000234681"/>
    </source>
</evidence>
<dbReference type="AlphaFoldDB" id="A6HAB9"/>
<protein>
    <submittedName>
        <fullName evidence="1">RCG62091</fullName>
    </submittedName>
</protein>
<proteinExistence type="predicted"/>
<organism evidence="1 2">
    <name type="scientific">Rattus norvegicus</name>
    <name type="common">Rat</name>
    <dbReference type="NCBI Taxonomy" id="10116"/>
    <lineage>
        <taxon>Eukaryota</taxon>
        <taxon>Metazoa</taxon>
        <taxon>Chordata</taxon>
        <taxon>Craniata</taxon>
        <taxon>Vertebrata</taxon>
        <taxon>Euteleostomi</taxon>
        <taxon>Mammalia</taxon>
        <taxon>Eutheria</taxon>
        <taxon>Euarchontoglires</taxon>
        <taxon>Glires</taxon>
        <taxon>Rodentia</taxon>
        <taxon>Myomorpha</taxon>
        <taxon>Muroidea</taxon>
        <taxon>Muridae</taxon>
        <taxon>Murinae</taxon>
        <taxon>Rattus</taxon>
    </lineage>
</organism>
<reference evidence="2" key="1">
    <citation type="submission" date="2005-09" db="EMBL/GenBank/DDBJ databases">
        <authorList>
            <person name="Mural R.J."/>
            <person name="Li P.W."/>
            <person name="Adams M.D."/>
            <person name="Amanatides P.G."/>
            <person name="Baden-Tillson H."/>
            <person name="Barnstead M."/>
            <person name="Chin S.H."/>
            <person name="Dew I."/>
            <person name="Evans C.A."/>
            <person name="Ferriera S."/>
            <person name="Flanigan M."/>
            <person name="Fosler C."/>
            <person name="Glodek A."/>
            <person name="Gu Z."/>
            <person name="Holt R.A."/>
            <person name="Jennings D."/>
            <person name="Kraft C.L."/>
            <person name="Lu F."/>
            <person name="Nguyen T."/>
            <person name="Nusskern D.R."/>
            <person name="Pfannkoch C.M."/>
            <person name="Sitter C."/>
            <person name="Sutton G.G."/>
            <person name="Venter J.C."/>
            <person name="Wang Z."/>
            <person name="Woodage T."/>
            <person name="Zheng X.H."/>
            <person name="Zhong F."/>
        </authorList>
    </citation>
    <scope>NUCLEOTIDE SEQUENCE [LARGE SCALE GENOMIC DNA]</scope>
    <source>
        <strain>BN</strain>
        <strain evidence="2">Sprague-Dawley</strain>
    </source>
</reference>
<gene>
    <name evidence="1" type="ORF">rCG_62091</name>
</gene>
<dbReference type="EMBL" id="CH473947">
    <property type="protein sequence ID" value="EDM02974.1"/>
    <property type="molecule type" value="Genomic_DNA"/>
</dbReference>
<sequence length="39" mass="4684">MVLVSAHILNYNLSYHRERFLFQKRAKEGPEEVKPLTRL</sequence>